<dbReference type="GO" id="GO:0000162">
    <property type="term" value="P:L-tryptophan biosynthetic process"/>
    <property type="evidence" value="ECO:0007669"/>
    <property type="project" value="TreeGrafter"/>
</dbReference>
<keyword evidence="2" id="KW-0368">Histidine biosynthesis</keyword>
<dbReference type="AlphaFoldDB" id="A0A7R8WWH7"/>
<dbReference type="InterPro" id="IPR044524">
    <property type="entry name" value="Isoase_HisA-like"/>
</dbReference>
<accession>A0A7R8WWH7</accession>
<evidence type="ECO:0000256" key="2">
    <source>
        <dbReference type="RuleBase" id="RU003657"/>
    </source>
</evidence>
<dbReference type="InterPro" id="IPR013785">
    <property type="entry name" value="Aldolase_TIM"/>
</dbReference>
<dbReference type="InterPro" id="IPR011060">
    <property type="entry name" value="RibuloseP-bd_barrel"/>
</dbReference>
<dbReference type="PANTHER" id="PTHR43090">
    <property type="entry name" value="1-(5-PHOSPHORIBOSYL)-5-[(5-PHOSPHORIBOSYLAMINO)METHYLIDENEAMINO] IMIDAZOLE-4-CARBOXAMIDE ISOMERASE"/>
    <property type="match status" value="1"/>
</dbReference>
<dbReference type="GO" id="GO:0005737">
    <property type="term" value="C:cytoplasm"/>
    <property type="evidence" value="ECO:0007669"/>
    <property type="project" value="TreeGrafter"/>
</dbReference>
<dbReference type="Gene3D" id="3.20.20.70">
    <property type="entry name" value="Aldolase class I"/>
    <property type="match status" value="1"/>
</dbReference>
<feature type="non-terminal residue" evidence="3">
    <location>
        <position position="1"/>
    </location>
</feature>
<protein>
    <submittedName>
        <fullName evidence="3">Uncharacterized protein</fullName>
    </submittedName>
</protein>
<gene>
    <name evidence="3" type="ORF">CTOB1V02_LOCUS13590</name>
</gene>
<organism evidence="3">
    <name type="scientific">Cyprideis torosa</name>
    <dbReference type="NCBI Taxonomy" id="163714"/>
    <lineage>
        <taxon>Eukaryota</taxon>
        <taxon>Metazoa</taxon>
        <taxon>Ecdysozoa</taxon>
        <taxon>Arthropoda</taxon>
        <taxon>Crustacea</taxon>
        <taxon>Oligostraca</taxon>
        <taxon>Ostracoda</taxon>
        <taxon>Podocopa</taxon>
        <taxon>Podocopida</taxon>
        <taxon>Cytherocopina</taxon>
        <taxon>Cytheroidea</taxon>
        <taxon>Cytherideidae</taxon>
        <taxon>Cyprideis</taxon>
    </lineage>
</organism>
<name>A0A7R8WWH7_9CRUS</name>
<keyword evidence="2" id="KW-0028">Amino-acid biosynthesis</keyword>
<feature type="non-terminal residue" evidence="3">
    <location>
        <position position="130"/>
    </location>
</feature>
<dbReference type="GO" id="GO:0000105">
    <property type="term" value="P:L-histidine biosynthetic process"/>
    <property type="evidence" value="ECO:0007669"/>
    <property type="project" value="UniProtKB-KW"/>
</dbReference>
<reference evidence="3" key="1">
    <citation type="submission" date="2020-11" db="EMBL/GenBank/DDBJ databases">
        <authorList>
            <person name="Tran Van P."/>
        </authorList>
    </citation>
    <scope>NUCLEOTIDE SEQUENCE</scope>
</reference>
<dbReference type="GO" id="GO:0003949">
    <property type="term" value="F:1-(5-phosphoribosyl)-5-[(5-phosphoribosylamino)methylideneamino]imidazole-4-carboxamide isomerase activity"/>
    <property type="evidence" value="ECO:0007669"/>
    <property type="project" value="InterPro"/>
</dbReference>
<evidence type="ECO:0000256" key="1">
    <source>
        <dbReference type="ARBA" id="ARBA00009667"/>
    </source>
</evidence>
<dbReference type="PANTHER" id="PTHR43090:SF2">
    <property type="entry name" value="1-(5-PHOSPHORIBOSYL)-5-[(5-PHOSPHORIBOSYLAMINO)METHYLIDENEAMINO] IMIDAZOLE-4-CARBOXAMIDE ISOMERASE"/>
    <property type="match status" value="1"/>
</dbReference>
<evidence type="ECO:0000313" key="3">
    <source>
        <dbReference type="EMBL" id="CAD7235775.1"/>
    </source>
</evidence>
<dbReference type="InterPro" id="IPR006062">
    <property type="entry name" value="His_biosynth"/>
</dbReference>
<comment type="similarity">
    <text evidence="1 2">Belongs to the HisA/HisF family.</text>
</comment>
<proteinExistence type="inferred from homology"/>
<dbReference type="Pfam" id="PF00977">
    <property type="entry name" value="His_biosynth"/>
    <property type="match status" value="1"/>
</dbReference>
<dbReference type="EMBL" id="OB674597">
    <property type="protein sequence ID" value="CAD7235775.1"/>
    <property type="molecule type" value="Genomic_DNA"/>
</dbReference>
<sequence>IHLAKTELKIDFGGGIKTDESLKVVLSSGAHQVNSYKQKGLKYVTITDIGRDGMLSGPNFELYKKVMDAHPELEVIVSGGISGMADIEQLEPMQPYGLEKVIEKRLRDKDYKKKSYIKRLSEKGSHKIAQ</sequence>
<dbReference type="SUPFAM" id="SSF51366">
    <property type="entry name" value="Ribulose-phoshate binding barrel"/>
    <property type="match status" value="1"/>
</dbReference>